<keyword evidence="2" id="KW-0812">Transmembrane</keyword>
<dbReference type="EMBL" id="AVBG01000001">
    <property type="protein sequence ID" value="KGP93317.1"/>
    <property type="molecule type" value="Genomic_DNA"/>
</dbReference>
<feature type="region of interest" description="Disordered" evidence="1">
    <location>
        <begin position="170"/>
        <end position="192"/>
    </location>
</feature>
<evidence type="ECO:0000313" key="4">
    <source>
        <dbReference type="Proteomes" id="UP000030153"/>
    </source>
</evidence>
<dbReference type="STRING" id="1385513.N780_13320"/>
<dbReference type="Proteomes" id="UP000030153">
    <property type="component" value="Unassembled WGS sequence"/>
</dbReference>
<reference evidence="3 4" key="1">
    <citation type="submission" date="2013-08" db="EMBL/GenBank/DDBJ databases">
        <title>Genome of Pontibacillus chungwhensis.</title>
        <authorList>
            <person name="Wang Q."/>
            <person name="Wang G."/>
        </authorList>
    </citation>
    <scope>NUCLEOTIDE SEQUENCE [LARGE SCALE GENOMIC DNA]</scope>
    <source>
        <strain evidence="3 4">BH030062</strain>
    </source>
</reference>
<feature type="transmembrane region" description="Helical" evidence="2">
    <location>
        <begin position="96"/>
        <end position="116"/>
    </location>
</feature>
<dbReference type="RefSeq" id="WP_036779752.1">
    <property type="nucleotide sequence ID" value="NZ_AVBG01000001.1"/>
</dbReference>
<comment type="caution">
    <text evidence="3">The sequence shown here is derived from an EMBL/GenBank/DDBJ whole genome shotgun (WGS) entry which is preliminary data.</text>
</comment>
<keyword evidence="2" id="KW-1133">Transmembrane helix</keyword>
<keyword evidence="4" id="KW-1185">Reference proteome</keyword>
<proteinExistence type="predicted"/>
<dbReference type="eggNOG" id="ENOG50333HG">
    <property type="taxonomic scope" value="Bacteria"/>
</dbReference>
<feature type="transmembrane region" description="Helical" evidence="2">
    <location>
        <begin position="12"/>
        <end position="30"/>
    </location>
</feature>
<gene>
    <name evidence="3" type="ORF">N780_13320</name>
</gene>
<name>A0A0A2UYH9_9BACI</name>
<accession>A0A0A2UYH9</accession>
<evidence type="ECO:0000313" key="3">
    <source>
        <dbReference type="EMBL" id="KGP93317.1"/>
    </source>
</evidence>
<sequence length="192" mass="21349">MDQVYSLVELWDIFKLAILVSLVGALIGHYKRNACILLPIVSIDFKFKGFEEWNRSSHRGLIKWLMLVVTIANACISFLLFLVGIRYGDNKNTDPILFELGVIGDLIIGVGAGIIAKSTVTLTGTENQLSIIVTSLLAGYAGLSYIQKYQKESLENACIDYEQKLACSEEDRSPHVYRKKDSSDEIAATKEP</sequence>
<keyword evidence="2" id="KW-0472">Membrane</keyword>
<dbReference type="OrthoDB" id="2605371at2"/>
<evidence type="ECO:0000256" key="1">
    <source>
        <dbReference type="SAM" id="MobiDB-lite"/>
    </source>
</evidence>
<evidence type="ECO:0000256" key="2">
    <source>
        <dbReference type="SAM" id="Phobius"/>
    </source>
</evidence>
<feature type="transmembrane region" description="Helical" evidence="2">
    <location>
        <begin position="61"/>
        <end position="84"/>
    </location>
</feature>
<dbReference type="AlphaFoldDB" id="A0A0A2UYH9"/>
<organism evidence="3 4">
    <name type="scientific">Pontibacillus chungwhensis BH030062</name>
    <dbReference type="NCBI Taxonomy" id="1385513"/>
    <lineage>
        <taxon>Bacteria</taxon>
        <taxon>Bacillati</taxon>
        <taxon>Bacillota</taxon>
        <taxon>Bacilli</taxon>
        <taxon>Bacillales</taxon>
        <taxon>Bacillaceae</taxon>
        <taxon>Pontibacillus</taxon>
    </lineage>
</organism>
<protein>
    <submittedName>
        <fullName evidence="3">Uncharacterized protein</fullName>
    </submittedName>
</protein>